<evidence type="ECO:0000256" key="1">
    <source>
        <dbReference type="SAM" id="Phobius"/>
    </source>
</evidence>
<gene>
    <name evidence="2" type="ORF">SAMN04488077_11724</name>
</gene>
<organism evidence="2 3">
    <name type="scientific">Roseovarius tolerans</name>
    <dbReference type="NCBI Taxonomy" id="74031"/>
    <lineage>
        <taxon>Bacteria</taxon>
        <taxon>Pseudomonadati</taxon>
        <taxon>Pseudomonadota</taxon>
        <taxon>Alphaproteobacteria</taxon>
        <taxon>Rhodobacterales</taxon>
        <taxon>Roseobacteraceae</taxon>
        <taxon>Roseovarius</taxon>
    </lineage>
</organism>
<evidence type="ECO:0000313" key="2">
    <source>
        <dbReference type="EMBL" id="SEN41804.1"/>
    </source>
</evidence>
<accession>A0A1H8GDK2</accession>
<dbReference type="EMBL" id="FOBO01000017">
    <property type="protein sequence ID" value="SEN41804.1"/>
    <property type="molecule type" value="Genomic_DNA"/>
</dbReference>
<keyword evidence="1" id="KW-0812">Transmembrane</keyword>
<name>A0A1H8GDK2_9RHOB</name>
<proteinExistence type="predicted"/>
<sequence>MPNEKAVDACYAGCGARGEGAIIRLLTQTSGKEETGEQNKRRFRAGLSHFRAESPLLPSPKMPCHVAPFCYLSAIANSSMIPSADGPTRMISNGGTVSIIVANVILVGSLLAFSSARMTRLSRISAA</sequence>
<keyword evidence="1" id="KW-1133">Transmembrane helix</keyword>
<feature type="transmembrane region" description="Helical" evidence="1">
    <location>
        <begin position="90"/>
        <end position="113"/>
    </location>
</feature>
<dbReference type="Proteomes" id="UP000182160">
    <property type="component" value="Unassembled WGS sequence"/>
</dbReference>
<evidence type="ECO:0000313" key="3">
    <source>
        <dbReference type="Proteomes" id="UP000182160"/>
    </source>
</evidence>
<protein>
    <submittedName>
        <fullName evidence="2">Uncharacterized protein</fullName>
    </submittedName>
</protein>
<dbReference type="AlphaFoldDB" id="A0A1H8GDK2"/>
<keyword evidence="1" id="KW-0472">Membrane</keyword>
<reference evidence="2 3" key="1">
    <citation type="submission" date="2016-10" db="EMBL/GenBank/DDBJ databases">
        <authorList>
            <person name="de Groot N.N."/>
        </authorList>
    </citation>
    <scope>NUCLEOTIDE SEQUENCE [LARGE SCALE GENOMIC DNA]</scope>
    <source>
        <strain evidence="2 3">DSM 11457</strain>
    </source>
</reference>